<feature type="region of interest" description="Disordered" evidence="2">
    <location>
        <begin position="769"/>
        <end position="806"/>
    </location>
</feature>
<organism evidence="3 4">
    <name type="scientific">Stylonychia lemnae</name>
    <name type="common">Ciliate</name>
    <dbReference type="NCBI Taxonomy" id="5949"/>
    <lineage>
        <taxon>Eukaryota</taxon>
        <taxon>Sar</taxon>
        <taxon>Alveolata</taxon>
        <taxon>Ciliophora</taxon>
        <taxon>Intramacronucleata</taxon>
        <taxon>Spirotrichea</taxon>
        <taxon>Stichotrichia</taxon>
        <taxon>Sporadotrichida</taxon>
        <taxon>Oxytrichidae</taxon>
        <taxon>Stylonychinae</taxon>
        <taxon>Stylonychia</taxon>
    </lineage>
</organism>
<dbReference type="EMBL" id="CCKQ01004191">
    <property type="protein sequence ID" value="CDW75342.1"/>
    <property type="molecule type" value="Genomic_DNA"/>
</dbReference>
<keyword evidence="1" id="KW-0175">Coiled coil</keyword>
<feature type="compositionally biased region" description="Polar residues" evidence="2">
    <location>
        <begin position="136"/>
        <end position="147"/>
    </location>
</feature>
<accession>A0A078A0H2</accession>
<feature type="compositionally biased region" description="Low complexity" evidence="2">
    <location>
        <begin position="114"/>
        <end position="126"/>
    </location>
</feature>
<feature type="compositionally biased region" description="Low complexity" evidence="2">
    <location>
        <begin position="905"/>
        <end position="915"/>
    </location>
</feature>
<feature type="region of interest" description="Disordered" evidence="2">
    <location>
        <begin position="222"/>
        <end position="262"/>
    </location>
</feature>
<feature type="compositionally biased region" description="Polar residues" evidence="2">
    <location>
        <begin position="222"/>
        <end position="239"/>
    </location>
</feature>
<feature type="compositionally biased region" description="Polar residues" evidence="2">
    <location>
        <begin position="990"/>
        <end position="1001"/>
    </location>
</feature>
<feature type="region of interest" description="Disordered" evidence="2">
    <location>
        <begin position="970"/>
        <end position="1001"/>
    </location>
</feature>
<reference evidence="3 4" key="1">
    <citation type="submission" date="2014-06" db="EMBL/GenBank/DDBJ databases">
        <authorList>
            <person name="Swart Estienne"/>
        </authorList>
    </citation>
    <scope>NUCLEOTIDE SEQUENCE [LARGE SCALE GENOMIC DNA]</scope>
    <source>
        <strain evidence="3 4">130c</strain>
    </source>
</reference>
<evidence type="ECO:0000256" key="2">
    <source>
        <dbReference type="SAM" id="MobiDB-lite"/>
    </source>
</evidence>
<dbReference type="AlphaFoldDB" id="A0A078A0H2"/>
<feature type="compositionally biased region" description="Polar residues" evidence="2">
    <location>
        <begin position="853"/>
        <end position="904"/>
    </location>
</feature>
<evidence type="ECO:0000313" key="4">
    <source>
        <dbReference type="Proteomes" id="UP000039865"/>
    </source>
</evidence>
<feature type="compositionally biased region" description="Polar residues" evidence="2">
    <location>
        <begin position="157"/>
        <end position="181"/>
    </location>
</feature>
<dbReference type="InParanoid" id="A0A078A0H2"/>
<feature type="region of interest" description="Disordered" evidence="2">
    <location>
        <begin position="111"/>
        <end position="195"/>
    </location>
</feature>
<feature type="region of interest" description="Disordered" evidence="2">
    <location>
        <begin position="600"/>
        <end position="629"/>
    </location>
</feature>
<sequence>MQNKQAIKHKLASAKFKQIQNQLTQILSNSKQWAQESVIQQDEIENFQNVKEENFKNTASFNQQMSANKNQQNYINKSYDVKDIQRIQYTLGTYSDQLSFRQPFQEHNQQIIPQKQSSNHQSSQSKLIKDPEIIPSNFQKSKDNFSPLNLHKKNKSQLHTSRVSHYQNPYKNPHLVNQTNTEDQREITSESGSSTCRSLVKDKYGRMLDEINKCHQLNTFQSGTSITHRSNDSHQSMKPNHQRKGSFCSLGQSRQNQQKQINEGNSIRITTENSSMDAPQPQILNLNNLVSQQQTQPIREQQSLKNAYTERRLNQVSQSMSYSSTNRAHLLVSKPQGKDIQNHIAQKTNEYIPTISTLVNQNVPNSQCSFDDKVAMMLDILVKNPRNNEIPVNIDNLQQFACPTQSQESYRLNEQILDSSSQFQNTQRWDVDSGDFNKLYLNQASERSKTKADNNSQQSSRKLRNVNINLGAYQKMKEEVINPFQQRYDEFELKDFTIQLQKIPSPMNEKPQREEQKSYQKIDLQDFQKFDPMMCKTKDIIQDEFQDNLRQFVQSKAQDIVYRVQDDLKQLSYRSNSTQQTQIDDELNNNFNKTIDSALSHNKMNQTRTFPDQQKQFRENSNVTPKQTRYNDQYYQSNQKSGQSNDQNANQFDSIQNTPIINSCQVMDFDIQLKDIRINNKQDNHSGNKQQKVLISENVPKLNKNEINIKPLQVKNAQNTEKKNKKSPFTSKFMLDKDSFINKKFDVIQTHRRQQTQKINEQQRTAILIESDQNQQKQNKQPNLRRQDHISDNKNQTKKTQEVPQYNHISLQQYLSTKSNQNQGISPDKFLQQFNSPYQNLKKDSSEQELRISGTNSLTRQVTSKGRIQTKYNTRQSVTQQNSPIQQTASKSPYQSQNQEKTLLQKQRSNFSRSSFKSKEDLINRNGSHPSIKHTGSQKSINAKLKDISSQLNINQANFFQNKVKQLENQAKQVQSSQNIAKDNKDQLKPQLSNSKSQSKGSFFMLQKTPIANKQLDKKNVIMQQNQDRLIKKIEEKNRKIQNIEKSKQNLTLSANKTPRQNKSIAREKSLNKITSLGPQLTPILQKQNQDENYQMKRISQFQQQEQMKLDNEVTLFNTQSSNVRTQYESDKNMDKHIDSIRQSEGPKVCANIISLNLSRNNHEKENTNEAHQQQKSISIIKDIEIPLQSAQMPLQKNTKNQHQINFNNNQIIEPRKEQKILLQNQNNSCLIRKQFQ</sequence>
<keyword evidence="4" id="KW-1185">Reference proteome</keyword>
<dbReference type="Proteomes" id="UP000039865">
    <property type="component" value="Unassembled WGS sequence"/>
</dbReference>
<proteinExistence type="predicted"/>
<feature type="compositionally biased region" description="Basic and acidic residues" evidence="2">
    <location>
        <begin position="841"/>
        <end position="850"/>
    </location>
</feature>
<feature type="coiled-coil region" evidence="1">
    <location>
        <begin position="1027"/>
        <end position="1054"/>
    </location>
</feature>
<name>A0A078A0H2_STYLE</name>
<protein>
    <submittedName>
        <fullName evidence="3">Uncharacterized protein</fullName>
    </submittedName>
</protein>
<feature type="compositionally biased region" description="Polar residues" evidence="2">
    <location>
        <begin position="249"/>
        <end position="262"/>
    </location>
</feature>
<feature type="compositionally biased region" description="Polar residues" evidence="2">
    <location>
        <begin position="925"/>
        <end position="940"/>
    </location>
</feature>
<evidence type="ECO:0000256" key="1">
    <source>
        <dbReference type="SAM" id="Coils"/>
    </source>
</evidence>
<feature type="compositionally biased region" description="Polar residues" evidence="2">
    <location>
        <begin position="970"/>
        <end position="981"/>
    </location>
</feature>
<evidence type="ECO:0000313" key="3">
    <source>
        <dbReference type="EMBL" id="CDW75342.1"/>
    </source>
</evidence>
<feature type="region of interest" description="Disordered" evidence="2">
    <location>
        <begin position="444"/>
        <end position="464"/>
    </location>
</feature>
<gene>
    <name evidence="3" type="primary">Contig15701.g16725</name>
    <name evidence="3" type="ORF">STYLEM_4329</name>
</gene>
<feature type="region of interest" description="Disordered" evidence="2">
    <location>
        <begin position="840"/>
        <end position="940"/>
    </location>
</feature>